<evidence type="ECO:0000313" key="1">
    <source>
        <dbReference type="EMBL" id="TKR90029.1"/>
    </source>
</evidence>
<name>A0A4U5P1U6_POPAL</name>
<accession>A0A4U5P1U6</accession>
<dbReference type="AlphaFoldDB" id="A0A4U5P1U6"/>
<organism evidence="1">
    <name type="scientific">Populus alba</name>
    <name type="common">White poplar</name>
    <dbReference type="NCBI Taxonomy" id="43335"/>
    <lineage>
        <taxon>Eukaryota</taxon>
        <taxon>Viridiplantae</taxon>
        <taxon>Streptophyta</taxon>
        <taxon>Embryophyta</taxon>
        <taxon>Tracheophyta</taxon>
        <taxon>Spermatophyta</taxon>
        <taxon>Magnoliopsida</taxon>
        <taxon>eudicotyledons</taxon>
        <taxon>Gunneridae</taxon>
        <taxon>Pentapetalae</taxon>
        <taxon>rosids</taxon>
        <taxon>fabids</taxon>
        <taxon>Malpighiales</taxon>
        <taxon>Salicaceae</taxon>
        <taxon>Saliceae</taxon>
        <taxon>Populus</taxon>
    </lineage>
</organism>
<dbReference type="EMBL" id="RCHU01000898">
    <property type="protein sequence ID" value="TKR90029.1"/>
    <property type="molecule type" value="Genomic_DNA"/>
</dbReference>
<reference evidence="1" key="1">
    <citation type="submission" date="2018-10" db="EMBL/GenBank/DDBJ databases">
        <title>Population genomic analysis revealed the cold adaptation of white poplar.</title>
        <authorList>
            <person name="Liu Y.-J."/>
        </authorList>
    </citation>
    <scope>NUCLEOTIDE SEQUENCE [LARGE SCALE GENOMIC DNA]</scope>
    <source>
        <strain evidence="1">PAL-ZL1</strain>
    </source>
</reference>
<sequence>MHLKSTKIDLMLKKNVEESTSTKTRRSTTGGWTAVGEDIDLQRVLRWSSGQSSSIVRIRTLVNPFQISRFPHGEKIQDRNLHALNGNQDIGVKCLIFILEQENCSCFVISGSARSSPWLHYIDSH</sequence>
<gene>
    <name evidence="1" type="ORF">D5086_0000237580</name>
</gene>
<proteinExistence type="predicted"/>
<comment type="caution">
    <text evidence="1">The sequence shown here is derived from an EMBL/GenBank/DDBJ whole genome shotgun (WGS) entry which is preliminary data.</text>
</comment>
<protein>
    <submittedName>
        <fullName evidence="1">Uncharacterized protein</fullName>
    </submittedName>
</protein>